<protein>
    <submittedName>
        <fullName evidence="2">Fructosamine kinase family protein</fullName>
    </submittedName>
</protein>
<dbReference type="SUPFAM" id="SSF56112">
    <property type="entry name" value="Protein kinase-like (PK-like)"/>
    <property type="match status" value="1"/>
</dbReference>
<gene>
    <name evidence="2" type="ORF">AB0I48_12280</name>
</gene>
<dbReference type="InterPro" id="IPR016477">
    <property type="entry name" value="Fructo-/Ketosamine-3-kinase"/>
</dbReference>
<sequence>MSLAVRLGELLGGTVRGIADLGPSHGWTLHRAILSDGRDVFVKSAPDHAEVLAAEAASLRWLAEATPKAVPQVLAVDDHLLVLPWLPETTPTPATAEQLGRDLAQLHANSPGVFGAPWPGRIAELPLDNTEIRDCEAPAAVNGSPTAALGWPRWYAEYRLTPFLPAAAKHLGAEGTRLIEQVIDRVETLAGPPEPSARIHGDLWSGNLRWSRDRARLIDPAAQGGHRETDLAMLALFGAPQLPRILAAYQQVRPLAEGWRDRVALHQLHPLLVHVVLYGATYREQTLTAASAALAAGHSSSRE</sequence>
<dbReference type="PIRSF" id="PIRSF006221">
    <property type="entry name" value="Ketosamine-3-kinase"/>
    <property type="match status" value="1"/>
</dbReference>
<dbReference type="Gene3D" id="3.30.200.20">
    <property type="entry name" value="Phosphorylase Kinase, domain 1"/>
    <property type="match status" value="1"/>
</dbReference>
<name>A0ABV3FSS6_9NOCA</name>
<keyword evidence="1 2" id="KW-0418">Kinase</keyword>
<dbReference type="Proteomes" id="UP001551695">
    <property type="component" value="Unassembled WGS sequence"/>
</dbReference>
<evidence type="ECO:0000313" key="3">
    <source>
        <dbReference type="Proteomes" id="UP001551695"/>
    </source>
</evidence>
<dbReference type="PANTHER" id="PTHR12149:SF8">
    <property type="entry name" value="PROTEIN-RIBULOSAMINE 3-KINASE"/>
    <property type="match status" value="1"/>
</dbReference>
<keyword evidence="1" id="KW-0808">Transferase</keyword>
<evidence type="ECO:0000256" key="1">
    <source>
        <dbReference type="PIRNR" id="PIRNR006221"/>
    </source>
</evidence>
<reference evidence="2 3" key="1">
    <citation type="submission" date="2024-06" db="EMBL/GenBank/DDBJ databases">
        <title>The Natural Products Discovery Center: Release of the First 8490 Sequenced Strains for Exploring Actinobacteria Biosynthetic Diversity.</title>
        <authorList>
            <person name="Kalkreuter E."/>
            <person name="Kautsar S.A."/>
            <person name="Yang D."/>
            <person name="Bader C.D."/>
            <person name="Teijaro C.N."/>
            <person name="Fluegel L."/>
            <person name="Davis C.M."/>
            <person name="Simpson J.R."/>
            <person name="Lauterbach L."/>
            <person name="Steele A.D."/>
            <person name="Gui C."/>
            <person name="Meng S."/>
            <person name="Li G."/>
            <person name="Viehrig K."/>
            <person name="Ye F."/>
            <person name="Su P."/>
            <person name="Kiefer A.F."/>
            <person name="Nichols A."/>
            <person name="Cepeda A.J."/>
            <person name="Yan W."/>
            <person name="Fan B."/>
            <person name="Jiang Y."/>
            <person name="Adhikari A."/>
            <person name="Zheng C.-J."/>
            <person name="Schuster L."/>
            <person name="Cowan T.M."/>
            <person name="Smanski M.J."/>
            <person name="Chevrette M.G."/>
            <person name="De Carvalho L.P.S."/>
            <person name="Shen B."/>
        </authorList>
    </citation>
    <scope>NUCLEOTIDE SEQUENCE [LARGE SCALE GENOMIC DNA]</scope>
    <source>
        <strain evidence="2 3">NPDC050403</strain>
    </source>
</reference>
<proteinExistence type="inferred from homology"/>
<dbReference type="GO" id="GO:0016301">
    <property type="term" value="F:kinase activity"/>
    <property type="evidence" value="ECO:0007669"/>
    <property type="project" value="UniProtKB-KW"/>
</dbReference>
<keyword evidence="3" id="KW-1185">Reference proteome</keyword>
<dbReference type="InterPro" id="IPR011009">
    <property type="entry name" value="Kinase-like_dom_sf"/>
</dbReference>
<dbReference type="Gene3D" id="1.20.1270.240">
    <property type="match status" value="1"/>
</dbReference>
<dbReference type="PANTHER" id="PTHR12149">
    <property type="entry name" value="FRUCTOSAMINE 3 KINASE-RELATED PROTEIN"/>
    <property type="match status" value="1"/>
</dbReference>
<accession>A0ABV3FSS6</accession>
<dbReference type="Gene3D" id="1.10.510.10">
    <property type="entry name" value="Transferase(Phosphotransferase) domain 1"/>
    <property type="match status" value="1"/>
</dbReference>
<comment type="similarity">
    <text evidence="1">Belongs to the fructosamine kinase family.</text>
</comment>
<comment type="caution">
    <text evidence="2">The sequence shown here is derived from an EMBL/GenBank/DDBJ whole genome shotgun (WGS) entry which is preliminary data.</text>
</comment>
<organism evidence="2 3">
    <name type="scientific">Nocardia aurea</name>
    <dbReference type="NCBI Taxonomy" id="2144174"/>
    <lineage>
        <taxon>Bacteria</taxon>
        <taxon>Bacillati</taxon>
        <taxon>Actinomycetota</taxon>
        <taxon>Actinomycetes</taxon>
        <taxon>Mycobacteriales</taxon>
        <taxon>Nocardiaceae</taxon>
        <taxon>Nocardia</taxon>
    </lineage>
</organism>
<dbReference type="EMBL" id="JBFAKC010000005">
    <property type="protein sequence ID" value="MEV0708335.1"/>
    <property type="molecule type" value="Genomic_DNA"/>
</dbReference>
<dbReference type="Pfam" id="PF03881">
    <property type="entry name" value="Fructosamin_kin"/>
    <property type="match status" value="1"/>
</dbReference>
<dbReference type="RefSeq" id="WP_357782997.1">
    <property type="nucleotide sequence ID" value="NZ_JBFAKC010000005.1"/>
</dbReference>
<evidence type="ECO:0000313" key="2">
    <source>
        <dbReference type="EMBL" id="MEV0708335.1"/>
    </source>
</evidence>